<proteinExistence type="predicted"/>
<dbReference type="Proteomes" id="UP000059680">
    <property type="component" value="Chromosome 7"/>
</dbReference>
<dbReference type="EMBL" id="AP014963">
    <property type="protein sequence ID" value="BAT00770.1"/>
    <property type="molecule type" value="Genomic_DNA"/>
</dbReference>
<protein>
    <submittedName>
        <fullName evidence="2">Os07g0241050 protein</fullName>
    </submittedName>
</protein>
<evidence type="ECO:0000256" key="1">
    <source>
        <dbReference type="SAM" id="MobiDB-lite"/>
    </source>
</evidence>
<evidence type="ECO:0000313" key="3">
    <source>
        <dbReference type="Proteomes" id="UP000059680"/>
    </source>
</evidence>
<dbReference type="InParanoid" id="A0A0N7KN67"/>
<dbReference type="PaxDb" id="39947-A0A0N7KN67"/>
<feature type="non-terminal residue" evidence="2">
    <location>
        <position position="1"/>
    </location>
</feature>
<gene>
    <name evidence="2" type="ordered locus">Os07g0241050</name>
    <name evidence="2" type="ORF">OSNPB_070241050</name>
</gene>
<reference evidence="2 3" key="2">
    <citation type="journal article" date="2013" name="Plant Cell Physiol.">
        <title>Rice Annotation Project Database (RAP-DB): an integrative and interactive database for rice genomics.</title>
        <authorList>
            <person name="Sakai H."/>
            <person name="Lee S.S."/>
            <person name="Tanaka T."/>
            <person name="Numa H."/>
            <person name="Kim J."/>
            <person name="Kawahara Y."/>
            <person name="Wakimoto H."/>
            <person name="Yang C.C."/>
            <person name="Iwamoto M."/>
            <person name="Abe T."/>
            <person name="Yamada Y."/>
            <person name="Muto A."/>
            <person name="Inokuchi H."/>
            <person name="Ikemura T."/>
            <person name="Matsumoto T."/>
            <person name="Sasaki T."/>
            <person name="Itoh T."/>
        </authorList>
    </citation>
    <scope>NUCLEOTIDE SEQUENCE [LARGE SCALE GENOMIC DNA]</scope>
    <source>
        <strain evidence="3">cv. Nipponbare</strain>
    </source>
</reference>
<reference evidence="2 3" key="3">
    <citation type="journal article" date="2013" name="Rice">
        <title>Improvement of the Oryza sativa Nipponbare reference genome using next generation sequence and optical map data.</title>
        <authorList>
            <person name="Kawahara Y."/>
            <person name="de la Bastide M."/>
            <person name="Hamilton J.P."/>
            <person name="Kanamori H."/>
            <person name="McCombie W.R."/>
            <person name="Ouyang S."/>
            <person name="Schwartz D.C."/>
            <person name="Tanaka T."/>
            <person name="Wu J."/>
            <person name="Zhou S."/>
            <person name="Childs K.L."/>
            <person name="Davidson R.M."/>
            <person name="Lin H."/>
            <person name="Quesada-Ocampo L."/>
            <person name="Vaillancourt B."/>
            <person name="Sakai H."/>
            <person name="Lee S.S."/>
            <person name="Kim J."/>
            <person name="Numa H."/>
            <person name="Itoh T."/>
            <person name="Buell C.R."/>
            <person name="Matsumoto T."/>
        </authorList>
    </citation>
    <scope>NUCLEOTIDE SEQUENCE [LARGE SCALE GENOMIC DNA]</scope>
    <source>
        <strain evidence="3">cv. Nipponbare</strain>
    </source>
</reference>
<dbReference type="eggNOG" id="ENOG502R5SV">
    <property type="taxonomic scope" value="Eukaryota"/>
</dbReference>
<feature type="compositionally biased region" description="Basic and acidic residues" evidence="1">
    <location>
        <begin position="121"/>
        <end position="146"/>
    </location>
</feature>
<accession>A0A0N7KN67</accession>
<feature type="region of interest" description="Disordered" evidence="1">
    <location>
        <begin position="97"/>
        <end position="167"/>
    </location>
</feature>
<keyword evidence="3" id="KW-1185">Reference proteome</keyword>
<name>A0A0N7KN67_ORYSJ</name>
<evidence type="ECO:0000313" key="2">
    <source>
        <dbReference type="EMBL" id="BAT00770.1"/>
    </source>
</evidence>
<reference evidence="3" key="1">
    <citation type="journal article" date="2005" name="Nature">
        <title>The map-based sequence of the rice genome.</title>
        <authorList>
            <consortium name="International rice genome sequencing project (IRGSP)"/>
            <person name="Matsumoto T."/>
            <person name="Wu J."/>
            <person name="Kanamori H."/>
            <person name="Katayose Y."/>
            <person name="Fujisawa M."/>
            <person name="Namiki N."/>
            <person name="Mizuno H."/>
            <person name="Yamamoto K."/>
            <person name="Antonio B.A."/>
            <person name="Baba T."/>
            <person name="Sakata K."/>
            <person name="Nagamura Y."/>
            <person name="Aoki H."/>
            <person name="Arikawa K."/>
            <person name="Arita K."/>
            <person name="Bito T."/>
            <person name="Chiden Y."/>
            <person name="Fujitsuka N."/>
            <person name="Fukunaka R."/>
            <person name="Hamada M."/>
            <person name="Harada C."/>
            <person name="Hayashi A."/>
            <person name="Hijishita S."/>
            <person name="Honda M."/>
            <person name="Hosokawa S."/>
            <person name="Ichikawa Y."/>
            <person name="Idonuma A."/>
            <person name="Iijima M."/>
            <person name="Ikeda M."/>
            <person name="Ikeno M."/>
            <person name="Ito K."/>
            <person name="Ito S."/>
            <person name="Ito T."/>
            <person name="Ito Y."/>
            <person name="Ito Y."/>
            <person name="Iwabuchi A."/>
            <person name="Kamiya K."/>
            <person name="Karasawa W."/>
            <person name="Kurita K."/>
            <person name="Katagiri S."/>
            <person name="Kikuta A."/>
            <person name="Kobayashi H."/>
            <person name="Kobayashi N."/>
            <person name="Machita K."/>
            <person name="Maehara T."/>
            <person name="Masukawa M."/>
            <person name="Mizubayashi T."/>
            <person name="Mukai Y."/>
            <person name="Nagasaki H."/>
            <person name="Nagata Y."/>
            <person name="Naito S."/>
            <person name="Nakashima M."/>
            <person name="Nakama Y."/>
            <person name="Nakamichi Y."/>
            <person name="Nakamura M."/>
            <person name="Meguro A."/>
            <person name="Negishi M."/>
            <person name="Ohta I."/>
            <person name="Ohta T."/>
            <person name="Okamoto M."/>
            <person name="Ono N."/>
            <person name="Saji S."/>
            <person name="Sakaguchi M."/>
            <person name="Sakai K."/>
            <person name="Shibata M."/>
            <person name="Shimokawa T."/>
            <person name="Song J."/>
            <person name="Takazaki Y."/>
            <person name="Terasawa K."/>
            <person name="Tsugane M."/>
            <person name="Tsuji K."/>
            <person name="Ueda S."/>
            <person name="Waki K."/>
            <person name="Yamagata H."/>
            <person name="Yamamoto M."/>
            <person name="Yamamoto S."/>
            <person name="Yamane H."/>
            <person name="Yoshiki S."/>
            <person name="Yoshihara R."/>
            <person name="Yukawa K."/>
            <person name="Zhong H."/>
            <person name="Yano M."/>
            <person name="Yuan Q."/>
            <person name="Ouyang S."/>
            <person name="Liu J."/>
            <person name="Jones K.M."/>
            <person name="Gansberger K."/>
            <person name="Moffat K."/>
            <person name="Hill J."/>
            <person name="Bera J."/>
            <person name="Fadrosh D."/>
            <person name="Jin S."/>
            <person name="Johri S."/>
            <person name="Kim M."/>
            <person name="Overton L."/>
            <person name="Reardon M."/>
            <person name="Tsitrin T."/>
            <person name="Vuong H."/>
            <person name="Weaver B."/>
            <person name="Ciecko A."/>
            <person name="Tallon L."/>
            <person name="Jackson J."/>
            <person name="Pai G."/>
            <person name="Aken S.V."/>
            <person name="Utterback T."/>
            <person name="Reidmuller S."/>
            <person name="Feldblyum T."/>
            <person name="Hsiao J."/>
            <person name="Zismann V."/>
            <person name="Iobst S."/>
            <person name="de Vazeille A.R."/>
            <person name="Buell C.R."/>
            <person name="Ying K."/>
            <person name="Li Y."/>
            <person name="Lu T."/>
            <person name="Huang Y."/>
            <person name="Zhao Q."/>
            <person name="Feng Q."/>
            <person name="Zhang L."/>
            <person name="Zhu J."/>
            <person name="Weng Q."/>
            <person name="Mu J."/>
            <person name="Lu Y."/>
            <person name="Fan D."/>
            <person name="Liu Y."/>
            <person name="Guan J."/>
            <person name="Zhang Y."/>
            <person name="Yu S."/>
            <person name="Liu X."/>
            <person name="Zhang Y."/>
            <person name="Hong G."/>
            <person name="Han B."/>
            <person name="Choisne N."/>
            <person name="Demange N."/>
            <person name="Orjeda G."/>
            <person name="Samain S."/>
            <person name="Cattolico L."/>
            <person name="Pelletier E."/>
            <person name="Couloux A."/>
            <person name="Segurens B."/>
            <person name="Wincker P."/>
            <person name="D'Hont A."/>
            <person name="Scarpelli C."/>
            <person name="Weissenbach J."/>
            <person name="Salanoubat M."/>
            <person name="Quetier F."/>
            <person name="Yu Y."/>
            <person name="Kim H.R."/>
            <person name="Rambo T."/>
            <person name="Currie J."/>
            <person name="Collura K."/>
            <person name="Luo M."/>
            <person name="Yang T."/>
            <person name="Ammiraju J.S.S."/>
            <person name="Engler F."/>
            <person name="Soderlund C."/>
            <person name="Wing R.A."/>
            <person name="Palmer L.E."/>
            <person name="de la Bastide M."/>
            <person name="Spiegel L."/>
            <person name="Nascimento L."/>
            <person name="Zutavern T."/>
            <person name="O'Shaughnessy A."/>
            <person name="Dike S."/>
            <person name="Dedhia N."/>
            <person name="Preston R."/>
            <person name="Balija V."/>
            <person name="McCombie W.R."/>
            <person name="Chow T."/>
            <person name="Chen H."/>
            <person name="Chung M."/>
            <person name="Chen C."/>
            <person name="Shaw J."/>
            <person name="Wu H."/>
            <person name="Hsiao K."/>
            <person name="Chao Y."/>
            <person name="Chu M."/>
            <person name="Cheng C."/>
            <person name="Hour A."/>
            <person name="Lee P."/>
            <person name="Lin S."/>
            <person name="Lin Y."/>
            <person name="Liou J."/>
            <person name="Liu S."/>
            <person name="Hsing Y."/>
            <person name="Raghuvanshi S."/>
            <person name="Mohanty A."/>
            <person name="Bharti A.K."/>
            <person name="Gaur A."/>
            <person name="Gupta V."/>
            <person name="Kumar D."/>
            <person name="Ravi V."/>
            <person name="Vij S."/>
            <person name="Kapur A."/>
            <person name="Khurana P."/>
            <person name="Khurana P."/>
            <person name="Khurana J.P."/>
            <person name="Tyagi A.K."/>
            <person name="Gaikwad K."/>
            <person name="Singh A."/>
            <person name="Dalal V."/>
            <person name="Srivastava S."/>
            <person name="Dixit A."/>
            <person name="Pal A.K."/>
            <person name="Ghazi I.A."/>
            <person name="Yadav M."/>
            <person name="Pandit A."/>
            <person name="Bhargava A."/>
            <person name="Sureshbabu K."/>
            <person name="Batra K."/>
            <person name="Sharma T.R."/>
            <person name="Mohapatra T."/>
            <person name="Singh N.K."/>
            <person name="Messing J."/>
            <person name="Nelson A.B."/>
            <person name="Fuks G."/>
            <person name="Kavchok S."/>
            <person name="Keizer G."/>
            <person name="Linton E."/>
            <person name="Llaca V."/>
            <person name="Song R."/>
            <person name="Tanyolac B."/>
            <person name="Young S."/>
            <person name="Ho-Il K."/>
            <person name="Hahn J.H."/>
            <person name="Sangsakoo G."/>
            <person name="Vanavichit A."/>
            <person name="de Mattos Luiz.A.T."/>
            <person name="Zimmer P.D."/>
            <person name="Malone G."/>
            <person name="Dellagostin O."/>
            <person name="de Oliveira A.C."/>
            <person name="Bevan M."/>
            <person name="Bancroft I."/>
            <person name="Minx P."/>
            <person name="Cordum H."/>
            <person name="Wilson R."/>
            <person name="Cheng Z."/>
            <person name="Jin W."/>
            <person name="Jiang J."/>
            <person name="Leong S.A."/>
            <person name="Iwama H."/>
            <person name="Gojobori T."/>
            <person name="Itoh T."/>
            <person name="Niimura Y."/>
            <person name="Fujii Y."/>
            <person name="Habara T."/>
            <person name="Sakai H."/>
            <person name="Sato Y."/>
            <person name="Wilson G."/>
            <person name="Kumar K."/>
            <person name="McCouch S."/>
            <person name="Juretic N."/>
            <person name="Hoen D."/>
            <person name="Wright S."/>
            <person name="Bruskiewich R."/>
            <person name="Bureau T."/>
            <person name="Miyao A."/>
            <person name="Hirochika H."/>
            <person name="Nishikawa T."/>
            <person name="Kadowaki K."/>
            <person name="Sugiura M."/>
            <person name="Burr B."/>
            <person name="Sasaki T."/>
        </authorList>
    </citation>
    <scope>NUCLEOTIDE SEQUENCE [LARGE SCALE GENOMIC DNA]</scope>
    <source>
        <strain evidence="3">cv. Nipponbare</strain>
    </source>
</reference>
<dbReference type="Gramene" id="Os07t0241050-00">
    <property type="protein sequence ID" value="Os07t0241050-00"/>
    <property type="gene ID" value="Os07g0241050"/>
</dbReference>
<organism evidence="2 3">
    <name type="scientific">Oryza sativa subsp. japonica</name>
    <name type="common">Rice</name>
    <dbReference type="NCBI Taxonomy" id="39947"/>
    <lineage>
        <taxon>Eukaryota</taxon>
        <taxon>Viridiplantae</taxon>
        <taxon>Streptophyta</taxon>
        <taxon>Embryophyta</taxon>
        <taxon>Tracheophyta</taxon>
        <taxon>Spermatophyta</taxon>
        <taxon>Magnoliopsida</taxon>
        <taxon>Liliopsida</taxon>
        <taxon>Poales</taxon>
        <taxon>Poaceae</taxon>
        <taxon>BOP clade</taxon>
        <taxon>Oryzoideae</taxon>
        <taxon>Oryzeae</taxon>
        <taxon>Oryzinae</taxon>
        <taxon>Oryza</taxon>
        <taxon>Oryza sativa</taxon>
    </lineage>
</organism>
<dbReference type="AlphaFoldDB" id="A0A0N7KN67"/>
<dbReference type="FunCoup" id="A0A0N7KN67">
    <property type="interactions" value="1"/>
</dbReference>
<sequence>LAGSPPHSGGVVLFHEPPDGGFHLAPLHLAAAAVEREAGSPHALRVPRVARLVAEAWPEQHRHAGADALQRRVPAAVRPERGGRRVRQDLLLRRPADHRAAAARRGVEAVGEGGGGGGAADEARAEHPEERVSAVGDAPRRLDELAGAHAGDAAEADVEHRRRRLGV</sequence>